<keyword evidence="3" id="KW-1185">Reference proteome</keyword>
<proteinExistence type="predicted"/>
<evidence type="ECO:0000313" key="2">
    <source>
        <dbReference type="EMBL" id="KAK7290048.1"/>
    </source>
</evidence>
<evidence type="ECO:0000313" key="3">
    <source>
        <dbReference type="Proteomes" id="UP001372338"/>
    </source>
</evidence>
<accession>A0AAN9J0Y1</accession>
<feature type="region of interest" description="Disordered" evidence="1">
    <location>
        <begin position="76"/>
        <end position="128"/>
    </location>
</feature>
<sequence length="169" mass="17916">MEQAFVFHGSTSGTKPPATGEPPDHVVTTNRGSNKWASFRDACVGKEGASVVKPRRDLVAERLGSLEFEEGNRLKPMTIAKSTPPVVTAPASLGASGSSATQSQAPRVDGDETKQEGNVRTSSAKVKEVTDSAGSFDLEEQLHGDWMIVKNKKGRSKSAATLHANHVGF</sequence>
<reference evidence="2 3" key="1">
    <citation type="submission" date="2024-01" db="EMBL/GenBank/DDBJ databases">
        <title>The genomes of 5 underutilized Papilionoideae crops provide insights into root nodulation and disease resistanc.</title>
        <authorList>
            <person name="Yuan L."/>
        </authorList>
    </citation>
    <scope>NUCLEOTIDE SEQUENCE [LARGE SCALE GENOMIC DNA]</scope>
    <source>
        <strain evidence="2">ZHUSHIDOU_FW_LH</strain>
        <tissue evidence="2">Leaf</tissue>
    </source>
</reference>
<feature type="region of interest" description="Disordered" evidence="1">
    <location>
        <begin position="1"/>
        <end position="33"/>
    </location>
</feature>
<gene>
    <name evidence="2" type="ORF">RIF29_04175</name>
</gene>
<feature type="compositionally biased region" description="Low complexity" evidence="1">
    <location>
        <begin position="88"/>
        <end position="106"/>
    </location>
</feature>
<organism evidence="2 3">
    <name type="scientific">Crotalaria pallida</name>
    <name type="common">Smooth rattlebox</name>
    <name type="synonym">Crotalaria striata</name>
    <dbReference type="NCBI Taxonomy" id="3830"/>
    <lineage>
        <taxon>Eukaryota</taxon>
        <taxon>Viridiplantae</taxon>
        <taxon>Streptophyta</taxon>
        <taxon>Embryophyta</taxon>
        <taxon>Tracheophyta</taxon>
        <taxon>Spermatophyta</taxon>
        <taxon>Magnoliopsida</taxon>
        <taxon>eudicotyledons</taxon>
        <taxon>Gunneridae</taxon>
        <taxon>Pentapetalae</taxon>
        <taxon>rosids</taxon>
        <taxon>fabids</taxon>
        <taxon>Fabales</taxon>
        <taxon>Fabaceae</taxon>
        <taxon>Papilionoideae</taxon>
        <taxon>50 kb inversion clade</taxon>
        <taxon>genistoids sensu lato</taxon>
        <taxon>core genistoids</taxon>
        <taxon>Crotalarieae</taxon>
        <taxon>Crotalaria</taxon>
    </lineage>
</organism>
<comment type="caution">
    <text evidence="2">The sequence shown here is derived from an EMBL/GenBank/DDBJ whole genome shotgun (WGS) entry which is preliminary data.</text>
</comment>
<name>A0AAN9J0Y1_CROPI</name>
<dbReference type="Proteomes" id="UP001372338">
    <property type="component" value="Unassembled WGS sequence"/>
</dbReference>
<dbReference type="EMBL" id="JAYWIO010000001">
    <property type="protein sequence ID" value="KAK7290048.1"/>
    <property type="molecule type" value="Genomic_DNA"/>
</dbReference>
<dbReference type="AlphaFoldDB" id="A0AAN9J0Y1"/>
<protein>
    <submittedName>
        <fullName evidence="2">Uncharacterized protein</fullName>
    </submittedName>
</protein>
<evidence type="ECO:0000256" key="1">
    <source>
        <dbReference type="SAM" id="MobiDB-lite"/>
    </source>
</evidence>
<feature type="compositionally biased region" description="Basic and acidic residues" evidence="1">
    <location>
        <begin position="108"/>
        <end position="117"/>
    </location>
</feature>